<dbReference type="Pfam" id="PF02361">
    <property type="entry name" value="CbiQ"/>
    <property type="match status" value="1"/>
</dbReference>
<keyword evidence="3 6" id="KW-0812">Transmembrane</keyword>
<proteinExistence type="inferred from homology"/>
<sequence length="245" mass="27615">MPHPLAKLIALLLMLWPVMASPVSHPAWLLSVGLFLLLLSRLKPPFKLLLALWFKLRWLLLGVALLHLLLTPGEPLLPGLPEQMSKQGLLHGLDRVIRLLLLSGYAWLFNQTTTAAETLNALRCLAPKRGPLSQPMGRFFDLLGFTLLAAPRMLATGRELDETLAARVQRVRGGRMQTLFWGWYQRADVLLNRLLSDLPRHEEALIARGWQDGLPKQTVERVVWRMKEWGVVSLPFGLVVLGVVL</sequence>
<evidence type="ECO:0000256" key="3">
    <source>
        <dbReference type="ARBA" id="ARBA00022692"/>
    </source>
</evidence>
<organism evidence="7">
    <name type="scientific">Magnetococcus massalia (strain MO-1)</name>
    <dbReference type="NCBI Taxonomy" id="451514"/>
    <lineage>
        <taxon>Bacteria</taxon>
        <taxon>Pseudomonadati</taxon>
        <taxon>Pseudomonadota</taxon>
        <taxon>Magnetococcia</taxon>
        <taxon>Magnetococcales</taxon>
        <taxon>Magnetococcaceae</taxon>
        <taxon>Magnetococcus</taxon>
    </lineage>
</organism>
<dbReference type="AlphaFoldDB" id="A0A1S7LHC5"/>
<keyword evidence="4 6" id="KW-1133">Transmembrane helix</keyword>
<evidence type="ECO:0000313" key="7">
    <source>
        <dbReference type="EMBL" id="CRH05479.1"/>
    </source>
</evidence>
<evidence type="ECO:0000256" key="5">
    <source>
        <dbReference type="ARBA" id="ARBA00023136"/>
    </source>
</evidence>
<dbReference type="InterPro" id="IPR003339">
    <property type="entry name" value="ABC/ECF_trnsptr_transmembrane"/>
</dbReference>
<feature type="transmembrane region" description="Helical" evidence="6">
    <location>
        <begin position="50"/>
        <end position="70"/>
    </location>
</feature>
<comment type="subcellular location">
    <subcellularLocation>
        <location evidence="1">Membrane</location>
        <topology evidence="1">Multi-pass membrane protein</topology>
    </subcellularLocation>
</comment>
<dbReference type="EMBL" id="LO017727">
    <property type="protein sequence ID" value="CRH05479.1"/>
    <property type="molecule type" value="Genomic_DNA"/>
</dbReference>
<evidence type="ECO:0000256" key="6">
    <source>
        <dbReference type="SAM" id="Phobius"/>
    </source>
</evidence>
<keyword evidence="5 6" id="KW-0472">Membrane</keyword>
<dbReference type="GO" id="GO:0005886">
    <property type="term" value="C:plasma membrane"/>
    <property type="evidence" value="ECO:0007669"/>
    <property type="project" value="UniProtKB-ARBA"/>
</dbReference>
<protein>
    <recommendedName>
        <fullName evidence="8">Cobalt transport protein</fullName>
    </recommendedName>
</protein>
<reference evidence="7" key="1">
    <citation type="submission" date="2015-04" db="EMBL/GenBank/DDBJ databases">
        <authorList>
            <person name="Syromyatnikov M.Y."/>
            <person name="Popov V.N."/>
        </authorList>
    </citation>
    <scope>NUCLEOTIDE SEQUENCE</scope>
    <source>
        <strain evidence="7">MO-1</strain>
    </source>
</reference>
<name>A0A1S7LHC5_MAGMO</name>
<evidence type="ECO:0000256" key="4">
    <source>
        <dbReference type="ARBA" id="ARBA00022989"/>
    </source>
</evidence>
<gene>
    <name evidence="7" type="ORF">MAGMO_1287</name>
</gene>
<comment type="similarity">
    <text evidence="2">Belongs to the CbiQ family.</text>
</comment>
<evidence type="ECO:0008006" key="8">
    <source>
        <dbReference type="Google" id="ProtNLM"/>
    </source>
</evidence>
<evidence type="ECO:0000256" key="2">
    <source>
        <dbReference type="ARBA" id="ARBA00008564"/>
    </source>
</evidence>
<evidence type="ECO:0000256" key="1">
    <source>
        <dbReference type="ARBA" id="ARBA00004141"/>
    </source>
</evidence>
<accession>A0A1S7LHC5</accession>